<dbReference type="Proteomes" id="UP001144978">
    <property type="component" value="Unassembled WGS sequence"/>
</dbReference>
<reference evidence="1" key="1">
    <citation type="submission" date="2022-08" db="EMBL/GenBank/DDBJ databases">
        <title>Genome Sequence of Pycnoporus sanguineus.</title>
        <authorList>
            <person name="Buettner E."/>
        </authorList>
    </citation>
    <scope>NUCLEOTIDE SEQUENCE</scope>
    <source>
        <strain evidence="1">CG-C14</strain>
    </source>
</reference>
<protein>
    <submittedName>
        <fullName evidence="1">Uncharacterized protein</fullName>
    </submittedName>
</protein>
<accession>A0ACC1Q607</accession>
<organism evidence="1 2">
    <name type="scientific">Trametes sanguinea</name>
    <dbReference type="NCBI Taxonomy" id="158606"/>
    <lineage>
        <taxon>Eukaryota</taxon>
        <taxon>Fungi</taxon>
        <taxon>Dikarya</taxon>
        <taxon>Basidiomycota</taxon>
        <taxon>Agaricomycotina</taxon>
        <taxon>Agaricomycetes</taxon>
        <taxon>Polyporales</taxon>
        <taxon>Polyporaceae</taxon>
        <taxon>Trametes</taxon>
    </lineage>
</organism>
<sequence>MFGDCPTTGWRKYATYQKNRWKLALVMEVVVRDDVPEPPEKANIPPPCPFVKWVGDRDSDDGGRVRVLDPEDDARPLVFHNAGDAPGEPTSIRQHQTAITPHAWHGTHNLPGTCWFYVNPLFLLFFHVQGPMGKKSLGSEKKMAVVTARFDGTTGEMAPQNGFGNGFPDVGWKLEGYTYHDDDDDGDGDGCGGTQCRLFTPSPNDRWRLNTHLGCATDPDVRLVKAQLSTTLASCSTCQLFSGMDPPDEHLRPLQLGLPDLLEKAKALLDQGFTDEFVQLMLAGRHHEGDEPRRVFVNAIQRSSPARASECTLTGDFDSLIGVTKKLPINVALSIYPVPSFKYTLMKDVHVTIPITVRGRLRKNRCAVGLTTTSITITIIIIIMVGVSFELPTNVREAIPESVLRGHLARCPVEASGYDRHLLFRPEALFPHRTLYVEEEEEEWVYVEPARPGEVMSAVPCVGSYCRLVLPDRRRFTGRITRVVEYQRTRIILRVEHPYSPAIVTIAVLYPFYEGTRWWYVGLLRWFGYVVPDNDFHNQGEFPSVLLVCRVLTPTSGRAITKHRLVGAGRPDTGRTPVPVWRRVTQYREEHLRKSTSFLRASLMDFVSPMEDLDHPAAGCLPCDPADHHNTHKAVLMGRFSMEPVRGYARLCEAARTCTNLCDPVRRGCV</sequence>
<comment type="caution">
    <text evidence="1">The sequence shown here is derived from an EMBL/GenBank/DDBJ whole genome shotgun (WGS) entry which is preliminary data.</text>
</comment>
<evidence type="ECO:0000313" key="1">
    <source>
        <dbReference type="EMBL" id="KAJ3012805.1"/>
    </source>
</evidence>
<name>A0ACC1Q607_9APHY</name>
<dbReference type="EMBL" id="JANSHE010000305">
    <property type="protein sequence ID" value="KAJ3012805.1"/>
    <property type="molecule type" value="Genomic_DNA"/>
</dbReference>
<proteinExistence type="predicted"/>
<evidence type="ECO:0000313" key="2">
    <source>
        <dbReference type="Proteomes" id="UP001144978"/>
    </source>
</evidence>
<gene>
    <name evidence="1" type="ORF">NUW54_g1766</name>
</gene>
<keyword evidence="2" id="KW-1185">Reference proteome</keyword>